<protein>
    <recommendedName>
        <fullName evidence="4">Outer membrane protein assembly factor BamB</fullName>
    </recommendedName>
</protein>
<evidence type="ECO:0000256" key="2">
    <source>
        <dbReference type="ARBA" id="ARBA00023136"/>
    </source>
</evidence>
<keyword evidence="2 4" id="KW-0472">Membrane</keyword>
<dbReference type="RefSeq" id="WP_002692175.1">
    <property type="nucleotide sequence ID" value="NZ_JH600070.1"/>
</dbReference>
<proteinExistence type="inferred from homology"/>
<evidence type="ECO:0000313" key="7">
    <source>
        <dbReference type="Proteomes" id="UP000005744"/>
    </source>
</evidence>
<evidence type="ECO:0000256" key="1">
    <source>
        <dbReference type="ARBA" id="ARBA00022729"/>
    </source>
</evidence>
<dbReference type="SMART" id="SM00564">
    <property type="entry name" value="PQQ"/>
    <property type="match status" value="7"/>
</dbReference>
<keyword evidence="1 4" id="KW-0732">Signal</keyword>
<feature type="signal peptide" evidence="4">
    <location>
        <begin position="1"/>
        <end position="24"/>
    </location>
</feature>
<keyword evidence="7" id="KW-1185">Reference proteome</keyword>
<evidence type="ECO:0000256" key="4">
    <source>
        <dbReference type="HAMAP-Rule" id="MF_00923"/>
    </source>
</evidence>
<gene>
    <name evidence="4" type="primary">bamB</name>
    <name evidence="6" type="ORF">BegalDRAFT_3451</name>
</gene>
<comment type="subcellular location">
    <subcellularLocation>
        <location evidence="4">Cell outer membrane</location>
    </subcellularLocation>
</comment>
<dbReference type="EMBL" id="JH600070">
    <property type="protein sequence ID" value="EIJ44265.1"/>
    <property type="molecule type" value="Genomic_DNA"/>
</dbReference>
<dbReference type="InterPro" id="IPR011047">
    <property type="entry name" value="Quinoprotein_ADH-like_sf"/>
</dbReference>
<feature type="chain" id="PRO_5009014511" description="Outer membrane protein assembly factor BamB" evidence="4">
    <location>
        <begin position="25"/>
        <end position="382"/>
    </location>
</feature>
<dbReference type="Proteomes" id="UP000005744">
    <property type="component" value="Unassembled WGS sequence"/>
</dbReference>
<dbReference type="InterPro" id="IPR002372">
    <property type="entry name" value="PQQ_rpt_dom"/>
</dbReference>
<dbReference type="InterPro" id="IPR017687">
    <property type="entry name" value="BamB"/>
</dbReference>
<dbReference type="InterPro" id="IPR015943">
    <property type="entry name" value="WD40/YVTN_repeat-like_dom_sf"/>
</dbReference>
<comment type="similarity">
    <text evidence="4">Belongs to the BamB family.</text>
</comment>
<accession>I3CKX2</accession>
<comment type="subunit">
    <text evidence="4">Part of the Bam complex.</text>
</comment>
<dbReference type="GO" id="GO:0051205">
    <property type="term" value="P:protein insertion into membrane"/>
    <property type="evidence" value="ECO:0007669"/>
    <property type="project" value="UniProtKB-UniRule"/>
</dbReference>
<dbReference type="eggNOG" id="COG1520">
    <property type="taxonomic scope" value="Bacteria"/>
</dbReference>
<dbReference type="GO" id="GO:0043165">
    <property type="term" value="P:Gram-negative-bacterium-type cell outer membrane assembly"/>
    <property type="evidence" value="ECO:0007669"/>
    <property type="project" value="UniProtKB-UniRule"/>
</dbReference>
<dbReference type="Pfam" id="PF13360">
    <property type="entry name" value="PQQ_2"/>
    <property type="match status" value="1"/>
</dbReference>
<dbReference type="GO" id="GO:0009279">
    <property type="term" value="C:cell outer membrane"/>
    <property type="evidence" value="ECO:0007669"/>
    <property type="project" value="UniProtKB-SubCell"/>
</dbReference>
<dbReference type="InterPro" id="IPR018391">
    <property type="entry name" value="PQQ_b-propeller_rpt"/>
</dbReference>
<evidence type="ECO:0000259" key="5">
    <source>
        <dbReference type="Pfam" id="PF13360"/>
    </source>
</evidence>
<name>I3CKX2_9GAMM</name>
<dbReference type="HOGENOM" id="CLU_027480_0_1_6"/>
<dbReference type="NCBIfam" id="TIGR03300">
    <property type="entry name" value="assembly_YfgL"/>
    <property type="match status" value="1"/>
</dbReference>
<evidence type="ECO:0000313" key="6">
    <source>
        <dbReference type="EMBL" id="EIJ44265.1"/>
    </source>
</evidence>
<comment type="function">
    <text evidence="4">Part of the outer membrane protein assembly complex, which is involved in assembly and insertion of beta-barrel proteins into the outer membrane.</text>
</comment>
<sequence precursor="true">MMQKTRLTTLGALLVLLNACSIFGDKDNTETPAKLEDFTPSVDVSLVWSTSVGGGADDAYLKLQPAVHEQQVFAASPKGYVYAFDVKTGQERWEKRLDMVISGGVGVNHDNLFIASNEGDVVALAQNDGAEKWRISLNSEVLSTPQADDTLVVIRTVDGKVYGLSSQNGTTMWMQERAVPVLSLRGNSNPILLPQTVLVGFDNGKLAALETNTGKTMWETAVAIPQGRSELERMVDIDADPKLLNDTIYAVSYQGRSAAINLSNGQVLWQREVPSYAGIGIDEKAVYISDQRSHVWALDRHTGASLWKQEKLQARSLTAPVSIGDYVVVGDVEGYLHYLRRDDGQFVARYKTSSTRILTPPLVVDKQLIVYTGDGKLLVLKN</sequence>
<dbReference type="PANTHER" id="PTHR34512:SF30">
    <property type="entry name" value="OUTER MEMBRANE PROTEIN ASSEMBLY FACTOR BAMB"/>
    <property type="match status" value="1"/>
</dbReference>
<dbReference type="Gene3D" id="2.130.10.10">
    <property type="entry name" value="YVTN repeat-like/Quinoprotein amine dehydrogenase"/>
    <property type="match status" value="1"/>
</dbReference>
<organism evidence="6 7">
    <name type="scientific">Beggiatoa alba B18LD</name>
    <dbReference type="NCBI Taxonomy" id="395493"/>
    <lineage>
        <taxon>Bacteria</taxon>
        <taxon>Pseudomonadati</taxon>
        <taxon>Pseudomonadota</taxon>
        <taxon>Gammaproteobacteria</taxon>
        <taxon>Thiotrichales</taxon>
        <taxon>Thiotrichaceae</taxon>
        <taxon>Beggiatoa</taxon>
    </lineage>
</organism>
<dbReference type="SUPFAM" id="SSF50998">
    <property type="entry name" value="Quinoprotein alcohol dehydrogenase-like"/>
    <property type="match status" value="1"/>
</dbReference>
<feature type="domain" description="Pyrrolo-quinoline quinone repeat" evidence="5">
    <location>
        <begin position="78"/>
        <end position="309"/>
    </location>
</feature>
<dbReference type="OrthoDB" id="5173551at2"/>
<evidence type="ECO:0000256" key="3">
    <source>
        <dbReference type="ARBA" id="ARBA00023237"/>
    </source>
</evidence>
<keyword evidence="3 4" id="KW-0998">Cell outer membrane</keyword>
<dbReference type="AlphaFoldDB" id="I3CKX2"/>
<dbReference type="STRING" id="395493.BegalDRAFT_3451"/>
<reference evidence="6 7" key="1">
    <citation type="submission" date="2011-11" db="EMBL/GenBank/DDBJ databases">
        <title>Improved High-Quality Draft sequence of Beggiatoa alba B18lD.</title>
        <authorList>
            <consortium name="US DOE Joint Genome Institute"/>
            <person name="Lucas S."/>
            <person name="Han J."/>
            <person name="Lapidus A."/>
            <person name="Cheng J.-F."/>
            <person name="Goodwin L."/>
            <person name="Pitluck S."/>
            <person name="Peters L."/>
            <person name="Mikhailova N."/>
            <person name="Held B."/>
            <person name="Detter J.C."/>
            <person name="Han C."/>
            <person name="Tapia R."/>
            <person name="Land M."/>
            <person name="Hauser L."/>
            <person name="Kyrpides N."/>
            <person name="Ivanova N."/>
            <person name="Pagani I."/>
            <person name="Samuel K."/>
            <person name="Teske A."/>
            <person name="Mueller J."/>
            <person name="Woyke T."/>
        </authorList>
    </citation>
    <scope>NUCLEOTIDE SEQUENCE [LARGE SCALE GENOMIC DNA]</scope>
    <source>
        <strain evidence="6 7">B18LD</strain>
    </source>
</reference>
<dbReference type="HAMAP" id="MF_00923">
    <property type="entry name" value="OM_assembly_BamB"/>
    <property type="match status" value="1"/>
</dbReference>
<dbReference type="PANTHER" id="PTHR34512">
    <property type="entry name" value="CELL SURFACE PROTEIN"/>
    <property type="match status" value="1"/>
</dbReference>